<keyword evidence="3" id="KW-1185">Reference proteome</keyword>
<sequence>MTQSGVHSSDNNSSSTTGAADAVSSTSNHELLMLADALTRHGASPSLITRAKKGHAAVPRLPLPQALEGFDLKQPRASSKGHVTPRTGGRAARAPMPAHFVAPPSARVSVDTTISTTSSIAPAPAPAPAPAAVPTTAHDEEDDDDHNNMLAPPPRYPWEELLERERRKRLGMPGGETPEDSESEEEHEQVVDDETDAAKHVLSGRTGAAYSTVEAEMAAAAASIRNLGLSHAERQALWYTRHRPAWHSMRGTVASDIRDALARDQRVQARITPPPTSNPYRTDVLASPRYRPRVVAASVEATGSFHDWNTAAGGALTERRMMSEEQERAQARREAEAEARLRAWRQSKREELDDALLSYEARRMVEEQYARDVTRYVNSIASDRLHDFNRAREEKLAKAKALKHIRLERGGGMMSFGMDLPPSMRPTRRW</sequence>
<feature type="compositionally biased region" description="Acidic residues" evidence="1">
    <location>
        <begin position="177"/>
        <end position="194"/>
    </location>
</feature>
<evidence type="ECO:0000313" key="2">
    <source>
        <dbReference type="EMBL" id="GHP12414.1"/>
    </source>
</evidence>
<protein>
    <submittedName>
        <fullName evidence="2">Uncharacterized protein</fullName>
    </submittedName>
</protein>
<feature type="compositionally biased region" description="Low complexity" evidence="1">
    <location>
        <begin position="8"/>
        <end position="17"/>
    </location>
</feature>
<accession>A0A830HZ73</accession>
<name>A0A830HZ73_9CHLO</name>
<organism evidence="2 3">
    <name type="scientific">Pycnococcus provasolii</name>
    <dbReference type="NCBI Taxonomy" id="41880"/>
    <lineage>
        <taxon>Eukaryota</taxon>
        <taxon>Viridiplantae</taxon>
        <taxon>Chlorophyta</taxon>
        <taxon>Pseudoscourfieldiophyceae</taxon>
        <taxon>Pseudoscourfieldiales</taxon>
        <taxon>Pycnococcaceae</taxon>
        <taxon>Pycnococcus</taxon>
    </lineage>
</organism>
<reference evidence="2" key="1">
    <citation type="submission" date="2020-10" db="EMBL/GenBank/DDBJ databases">
        <title>Unveiling of a novel bifunctional photoreceptor, Dualchrome1, isolated from a cosmopolitan green alga.</title>
        <authorList>
            <person name="Suzuki S."/>
            <person name="Kawachi M."/>
        </authorList>
    </citation>
    <scope>NUCLEOTIDE SEQUENCE</scope>
    <source>
        <strain evidence="2">NIES 2893</strain>
    </source>
</reference>
<evidence type="ECO:0000313" key="3">
    <source>
        <dbReference type="Proteomes" id="UP000660262"/>
    </source>
</evidence>
<dbReference type="EMBL" id="BNJQ01000041">
    <property type="protein sequence ID" value="GHP12414.1"/>
    <property type="molecule type" value="Genomic_DNA"/>
</dbReference>
<proteinExistence type="predicted"/>
<feature type="region of interest" description="Disordered" evidence="1">
    <location>
        <begin position="118"/>
        <end position="194"/>
    </location>
</feature>
<gene>
    <name evidence="2" type="ORF">PPROV_001114100</name>
</gene>
<dbReference type="Proteomes" id="UP000660262">
    <property type="component" value="Unassembled WGS sequence"/>
</dbReference>
<dbReference type="AlphaFoldDB" id="A0A830HZ73"/>
<evidence type="ECO:0000256" key="1">
    <source>
        <dbReference type="SAM" id="MobiDB-lite"/>
    </source>
</evidence>
<comment type="caution">
    <text evidence="2">The sequence shown here is derived from an EMBL/GenBank/DDBJ whole genome shotgun (WGS) entry which is preliminary data.</text>
</comment>
<feature type="region of interest" description="Disordered" evidence="1">
    <location>
        <begin position="1"/>
        <end position="26"/>
    </location>
</feature>